<proteinExistence type="predicted"/>
<accession>A0A1Y1VG27</accession>
<keyword evidence="1" id="KW-0472">Membrane</keyword>
<name>A0A1Y1VG27_9FUNG</name>
<organism evidence="2 3">
    <name type="scientific">Piromyces finnis</name>
    <dbReference type="NCBI Taxonomy" id="1754191"/>
    <lineage>
        <taxon>Eukaryota</taxon>
        <taxon>Fungi</taxon>
        <taxon>Fungi incertae sedis</taxon>
        <taxon>Chytridiomycota</taxon>
        <taxon>Chytridiomycota incertae sedis</taxon>
        <taxon>Neocallimastigomycetes</taxon>
        <taxon>Neocallimastigales</taxon>
        <taxon>Neocallimastigaceae</taxon>
        <taxon>Piromyces</taxon>
    </lineage>
</organism>
<gene>
    <name evidence="2" type="ORF">BCR36DRAFT_185155</name>
</gene>
<keyword evidence="1" id="KW-1133">Transmembrane helix</keyword>
<comment type="caution">
    <text evidence="2">The sequence shown here is derived from an EMBL/GenBank/DDBJ whole genome shotgun (WGS) entry which is preliminary data.</text>
</comment>
<evidence type="ECO:0000313" key="2">
    <source>
        <dbReference type="EMBL" id="ORX55376.1"/>
    </source>
</evidence>
<reference evidence="2 3" key="1">
    <citation type="submission" date="2016-08" db="EMBL/GenBank/DDBJ databases">
        <title>Genomes of anaerobic fungi encode conserved fungal cellulosomes for biomass hydrolysis.</title>
        <authorList>
            <consortium name="DOE Joint Genome Institute"/>
            <person name="Haitjema C.H."/>
            <person name="Gilmore S.P."/>
            <person name="Henske J.K."/>
            <person name="Solomon K.V."/>
            <person name="De Groot R."/>
            <person name="Kuo A."/>
            <person name="Mondo S.J."/>
            <person name="Salamov A.A."/>
            <person name="Labutti K."/>
            <person name="Zhao Z."/>
            <person name="Chiniquy J."/>
            <person name="Barry K."/>
            <person name="Brewer H.M."/>
            <person name="Purvine S.O."/>
            <person name="Wright A.T."/>
            <person name="Boxma B."/>
            <person name="Van Alen T."/>
            <person name="Hackstein J.H."/>
            <person name="Baker S.E."/>
            <person name="Grigoriev I.V."/>
            <person name="O'Malley M.A."/>
        </authorList>
    </citation>
    <scope>NUCLEOTIDE SEQUENCE [LARGE SCALE GENOMIC DNA]</scope>
    <source>
        <strain evidence="3">finn</strain>
    </source>
</reference>
<evidence type="ECO:0000256" key="1">
    <source>
        <dbReference type="SAM" id="Phobius"/>
    </source>
</evidence>
<feature type="transmembrane region" description="Helical" evidence="1">
    <location>
        <begin position="12"/>
        <end position="29"/>
    </location>
</feature>
<dbReference type="AlphaFoldDB" id="A0A1Y1VG27"/>
<dbReference type="Proteomes" id="UP000193719">
    <property type="component" value="Unassembled WGS sequence"/>
</dbReference>
<protein>
    <submittedName>
        <fullName evidence="2">Uncharacterized protein</fullName>
    </submittedName>
</protein>
<dbReference type="OrthoDB" id="10557649at2759"/>
<dbReference type="EMBL" id="MCFH01000009">
    <property type="protein sequence ID" value="ORX55376.1"/>
    <property type="molecule type" value="Genomic_DNA"/>
</dbReference>
<evidence type="ECO:0000313" key="3">
    <source>
        <dbReference type="Proteomes" id="UP000193719"/>
    </source>
</evidence>
<reference evidence="2 3" key="2">
    <citation type="submission" date="2016-08" db="EMBL/GenBank/DDBJ databases">
        <title>Pervasive Adenine N6-methylation of Active Genes in Fungi.</title>
        <authorList>
            <consortium name="DOE Joint Genome Institute"/>
            <person name="Mondo S.J."/>
            <person name="Dannebaum R.O."/>
            <person name="Kuo R.C."/>
            <person name="Labutti K."/>
            <person name="Haridas S."/>
            <person name="Kuo A."/>
            <person name="Salamov A."/>
            <person name="Ahrendt S.R."/>
            <person name="Lipzen A."/>
            <person name="Sullivan W."/>
            <person name="Andreopoulos W.B."/>
            <person name="Clum A."/>
            <person name="Lindquist E."/>
            <person name="Daum C."/>
            <person name="Ramamoorthy G.K."/>
            <person name="Gryganskyi A."/>
            <person name="Culley D."/>
            <person name="Magnuson J.K."/>
            <person name="James T.Y."/>
            <person name="O'Malley M.A."/>
            <person name="Stajich J.E."/>
            <person name="Spatafora J.W."/>
            <person name="Visel A."/>
            <person name="Grigoriev I.V."/>
        </authorList>
    </citation>
    <scope>NUCLEOTIDE SEQUENCE [LARGE SCALE GENOMIC DNA]</scope>
    <source>
        <strain evidence="3">finn</strain>
    </source>
</reference>
<sequence>MKFENNLHKIFFYIAIIINVGLIFVIHSIKGQYYDDNKFIETKDFIKLCYEYPEYAYGFYRVLKARSGYKLDARVAKAAKFVDPVCPNYCPCCKSARVEIKILNIGY</sequence>
<keyword evidence="1" id="KW-0812">Transmembrane</keyword>
<keyword evidence="3" id="KW-1185">Reference proteome</keyword>